<evidence type="ECO:0000313" key="4">
    <source>
        <dbReference type="Proteomes" id="UP000241394"/>
    </source>
</evidence>
<dbReference type="AlphaFoldDB" id="A0A2R6PQB6"/>
<name>A0A2R6PQB6_ACTCC</name>
<dbReference type="Pfam" id="PF04520">
    <property type="entry name" value="Senescence_reg"/>
    <property type="match status" value="1"/>
</dbReference>
<accession>A0A2R6PQB6</accession>
<reference evidence="3 4" key="1">
    <citation type="submission" date="2017-07" db="EMBL/GenBank/DDBJ databases">
        <title>An improved, manually edited Actinidia chinensis var. chinensis (kiwifruit) genome highlights the challenges associated with draft genomes and gene prediction in plants.</title>
        <authorList>
            <person name="Pilkington S."/>
            <person name="Crowhurst R."/>
            <person name="Hilario E."/>
            <person name="Nardozza S."/>
            <person name="Fraser L."/>
            <person name="Peng Y."/>
            <person name="Gunaseelan K."/>
            <person name="Simpson R."/>
            <person name="Tahir J."/>
            <person name="Deroles S."/>
            <person name="Templeton K."/>
            <person name="Luo Z."/>
            <person name="Davy M."/>
            <person name="Cheng C."/>
            <person name="Mcneilage M."/>
            <person name="Scaglione D."/>
            <person name="Liu Y."/>
            <person name="Zhang Q."/>
            <person name="Datson P."/>
            <person name="De Silva N."/>
            <person name="Gardiner S."/>
            <person name="Bassett H."/>
            <person name="Chagne D."/>
            <person name="Mccallum J."/>
            <person name="Dzierzon H."/>
            <person name="Deng C."/>
            <person name="Wang Y.-Y."/>
            <person name="Barron N."/>
            <person name="Manako K."/>
            <person name="Bowen J."/>
            <person name="Foster T."/>
            <person name="Erridge Z."/>
            <person name="Tiffin H."/>
            <person name="Waite C."/>
            <person name="Davies K."/>
            <person name="Grierson E."/>
            <person name="Laing W."/>
            <person name="Kirk R."/>
            <person name="Chen X."/>
            <person name="Wood M."/>
            <person name="Montefiori M."/>
            <person name="Brummell D."/>
            <person name="Schwinn K."/>
            <person name="Catanach A."/>
            <person name="Fullerton C."/>
            <person name="Li D."/>
            <person name="Meiyalaghan S."/>
            <person name="Nieuwenhuizen N."/>
            <person name="Read N."/>
            <person name="Prakash R."/>
            <person name="Hunter D."/>
            <person name="Zhang H."/>
            <person name="Mckenzie M."/>
            <person name="Knabel M."/>
            <person name="Harris A."/>
            <person name="Allan A."/>
            <person name="Chen A."/>
            <person name="Janssen B."/>
            <person name="Plunkett B."/>
            <person name="Dwamena C."/>
            <person name="Voogd C."/>
            <person name="Leif D."/>
            <person name="Lafferty D."/>
            <person name="Souleyre E."/>
            <person name="Varkonyi-Gasic E."/>
            <person name="Gambi F."/>
            <person name="Hanley J."/>
            <person name="Yao J.-L."/>
            <person name="Cheung J."/>
            <person name="David K."/>
            <person name="Warren B."/>
            <person name="Marsh K."/>
            <person name="Snowden K."/>
            <person name="Lin-Wang K."/>
            <person name="Brian L."/>
            <person name="Martinez-Sanchez M."/>
            <person name="Wang M."/>
            <person name="Ileperuma N."/>
            <person name="Macnee N."/>
            <person name="Campin R."/>
            <person name="Mcatee P."/>
            <person name="Drummond R."/>
            <person name="Espley R."/>
            <person name="Ireland H."/>
            <person name="Wu R."/>
            <person name="Atkinson R."/>
            <person name="Karunairetnam S."/>
            <person name="Bulley S."/>
            <person name="Chunkath S."/>
            <person name="Hanley Z."/>
            <person name="Storey R."/>
            <person name="Thrimawithana A."/>
            <person name="Thomson S."/>
            <person name="David C."/>
            <person name="Testolin R."/>
        </authorList>
    </citation>
    <scope>NUCLEOTIDE SEQUENCE [LARGE SCALE GENOMIC DNA]</scope>
    <source>
        <strain evidence="4">cv. Red5</strain>
        <tissue evidence="3">Young leaf</tissue>
    </source>
</reference>
<protein>
    <submittedName>
        <fullName evidence="3">Polyadenylation and cleavage factor like</fullName>
    </submittedName>
</protein>
<gene>
    <name evidence="3" type="ORF">CEY00_Acc25949</name>
</gene>
<feature type="region of interest" description="Disordered" evidence="2">
    <location>
        <begin position="31"/>
        <end position="109"/>
    </location>
</feature>
<dbReference type="InParanoid" id="A0A2R6PQB6"/>
<sequence>MATSKTYFARPSHRFLSIDPTAPIASDSVYELDESDVWNSSPEHRNPAPISRLSRKPAARRGGTTPVSLPVNVPDGSKIRKEDCQANRRWDGDVSDDSDGRGGSDRIPPHEFLARTRMASLSVHEGVGRTLKGRDLRSVRNAIWEKTGFQD</sequence>
<dbReference type="InterPro" id="IPR007608">
    <property type="entry name" value="Senescence_reg_S40"/>
</dbReference>
<dbReference type="STRING" id="1590841.A0A2R6PQB6"/>
<evidence type="ECO:0000313" key="3">
    <source>
        <dbReference type="EMBL" id="PSR95192.1"/>
    </source>
</evidence>
<organism evidence="3 4">
    <name type="scientific">Actinidia chinensis var. chinensis</name>
    <name type="common">Chinese soft-hair kiwi</name>
    <dbReference type="NCBI Taxonomy" id="1590841"/>
    <lineage>
        <taxon>Eukaryota</taxon>
        <taxon>Viridiplantae</taxon>
        <taxon>Streptophyta</taxon>
        <taxon>Embryophyta</taxon>
        <taxon>Tracheophyta</taxon>
        <taxon>Spermatophyta</taxon>
        <taxon>Magnoliopsida</taxon>
        <taxon>eudicotyledons</taxon>
        <taxon>Gunneridae</taxon>
        <taxon>Pentapetalae</taxon>
        <taxon>asterids</taxon>
        <taxon>Ericales</taxon>
        <taxon>Actinidiaceae</taxon>
        <taxon>Actinidia</taxon>
    </lineage>
</organism>
<dbReference type="OrthoDB" id="1917735at2759"/>
<dbReference type="EMBL" id="NKQK01000023">
    <property type="protein sequence ID" value="PSR95192.1"/>
    <property type="molecule type" value="Genomic_DNA"/>
</dbReference>
<keyword evidence="4" id="KW-1185">Reference proteome</keyword>
<dbReference type="FunCoup" id="A0A2R6PQB6">
    <property type="interactions" value="11"/>
</dbReference>
<comment type="similarity">
    <text evidence="1">Belongs to the senescence regulator S40 family.</text>
</comment>
<dbReference type="GO" id="GO:0010150">
    <property type="term" value="P:leaf senescence"/>
    <property type="evidence" value="ECO:0007669"/>
    <property type="project" value="UniProtKB-ARBA"/>
</dbReference>
<comment type="caution">
    <text evidence="3">The sequence shown here is derived from an EMBL/GenBank/DDBJ whole genome shotgun (WGS) entry which is preliminary data.</text>
</comment>
<feature type="compositionally biased region" description="Basic and acidic residues" evidence="2">
    <location>
        <begin position="77"/>
        <end position="109"/>
    </location>
</feature>
<dbReference type="OMA" id="QMAKTGI"/>
<evidence type="ECO:0000256" key="1">
    <source>
        <dbReference type="ARBA" id="ARBA00034773"/>
    </source>
</evidence>
<proteinExistence type="inferred from homology"/>
<evidence type="ECO:0000256" key="2">
    <source>
        <dbReference type="SAM" id="MobiDB-lite"/>
    </source>
</evidence>
<dbReference type="PANTHER" id="PTHR46525">
    <property type="entry name" value="EMB|CAB72159.1"/>
    <property type="match status" value="1"/>
</dbReference>
<dbReference type="Gramene" id="PSR95192">
    <property type="protein sequence ID" value="PSR95192"/>
    <property type="gene ID" value="CEY00_Acc25949"/>
</dbReference>
<reference evidence="4" key="2">
    <citation type="journal article" date="2018" name="BMC Genomics">
        <title>A manually annotated Actinidia chinensis var. chinensis (kiwifruit) genome highlights the challenges associated with draft genomes and gene prediction in plants.</title>
        <authorList>
            <person name="Pilkington S.M."/>
            <person name="Crowhurst R."/>
            <person name="Hilario E."/>
            <person name="Nardozza S."/>
            <person name="Fraser L."/>
            <person name="Peng Y."/>
            <person name="Gunaseelan K."/>
            <person name="Simpson R."/>
            <person name="Tahir J."/>
            <person name="Deroles S.C."/>
            <person name="Templeton K."/>
            <person name="Luo Z."/>
            <person name="Davy M."/>
            <person name="Cheng C."/>
            <person name="McNeilage M."/>
            <person name="Scaglione D."/>
            <person name="Liu Y."/>
            <person name="Zhang Q."/>
            <person name="Datson P."/>
            <person name="De Silva N."/>
            <person name="Gardiner S.E."/>
            <person name="Bassett H."/>
            <person name="Chagne D."/>
            <person name="McCallum J."/>
            <person name="Dzierzon H."/>
            <person name="Deng C."/>
            <person name="Wang Y.Y."/>
            <person name="Barron L."/>
            <person name="Manako K."/>
            <person name="Bowen J."/>
            <person name="Foster T.M."/>
            <person name="Erridge Z.A."/>
            <person name="Tiffin H."/>
            <person name="Waite C.N."/>
            <person name="Davies K.M."/>
            <person name="Grierson E.P."/>
            <person name="Laing W.A."/>
            <person name="Kirk R."/>
            <person name="Chen X."/>
            <person name="Wood M."/>
            <person name="Montefiori M."/>
            <person name="Brummell D.A."/>
            <person name="Schwinn K.E."/>
            <person name="Catanach A."/>
            <person name="Fullerton C."/>
            <person name="Li D."/>
            <person name="Meiyalaghan S."/>
            <person name="Nieuwenhuizen N."/>
            <person name="Read N."/>
            <person name="Prakash R."/>
            <person name="Hunter D."/>
            <person name="Zhang H."/>
            <person name="McKenzie M."/>
            <person name="Knabel M."/>
            <person name="Harris A."/>
            <person name="Allan A.C."/>
            <person name="Gleave A."/>
            <person name="Chen A."/>
            <person name="Janssen B.J."/>
            <person name="Plunkett B."/>
            <person name="Ampomah-Dwamena C."/>
            <person name="Voogd C."/>
            <person name="Leif D."/>
            <person name="Lafferty D."/>
            <person name="Souleyre E.J.F."/>
            <person name="Varkonyi-Gasic E."/>
            <person name="Gambi F."/>
            <person name="Hanley J."/>
            <person name="Yao J.L."/>
            <person name="Cheung J."/>
            <person name="David K.M."/>
            <person name="Warren B."/>
            <person name="Marsh K."/>
            <person name="Snowden K.C."/>
            <person name="Lin-Wang K."/>
            <person name="Brian L."/>
            <person name="Martinez-Sanchez M."/>
            <person name="Wang M."/>
            <person name="Ileperuma N."/>
            <person name="Macnee N."/>
            <person name="Campin R."/>
            <person name="McAtee P."/>
            <person name="Drummond R.S.M."/>
            <person name="Espley R.V."/>
            <person name="Ireland H.S."/>
            <person name="Wu R."/>
            <person name="Atkinson R.G."/>
            <person name="Karunairetnam S."/>
            <person name="Bulley S."/>
            <person name="Chunkath S."/>
            <person name="Hanley Z."/>
            <person name="Storey R."/>
            <person name="Thrimawithana A.H."/>
            <person name="Thomson S."/>
            <person name="David C."/>
            <person name="Testolin R."/>
            <person name="Huang H."/>
            <person name="Hellens R.P."/>
            <person name="Schaffer R.J."/>
        </authorList>
    </citation>
    <scope>NUCLEOTIDE SEQUENCE [LARGE SCALE GENOMIC DNA]</scope>
    <source>
        <strain evidence="4">cv. Red5</strain>
    </source>
</reference>
<dbReference type="PANTHER" id="PTHR46525:SF2">
    <property type="entry name" value="EMB|CAB72159.1"/>
    <property type="match status" value="1"/>
</dbReference>
<dbReference type="Proteomes" id="UP000241394">
    <property type="component" value="Chromosome LG23"/>
</dbReference>